<dbReference type="Proteomes" id="UP000001880">
    <property type="component" value="Chromosome"/>
</dbReference>
<dbReference type="PANTHER" id="PTHR48419:SF1">
    <property type="entry name" value="SULFOTRANSFERASE DOMAIN-CONTAINING PROTEIN"/>
    <property type="match status" value="1"/>
</dbReference>
<dbReference type="STRING" id="502025.Hoch_5741"/>
<dbReference type="InterPro" id="IPR027417">
    <property type="entry name" value="P-loop_NTPase"/>
</dbReference>
<evidence type="ECO:0000313" key="1">
    <source>
        <dbReference type="EMBL" id="ACY18218.1"/>
    </source>
</evidence>
<accession>D0LH73</accession>
<evidence type="ECO:0008006" key="3">
    <source>
        <dbReference type="Google" id="ProtNLM"/>
    </source>
</evidence>
<dbReference type="RefSeq" id="WP_012830810.1">
    <property type="nucleotide sequence ID" value="NC_013440.1"/>
</dbReference>
<evidence type="ECO:0000313" key="2">
    <source>
        <dbReference type="Proteomes" id="UP000001880"/>
    </source>
</evidence>
<sequence>MNRRIALWTTPRAISTAFERAFMQRDDTRVVHEPFSGPYYFGPERVSARYREQPVDPAQTYAAVADALRGSSESPVAAAIAEASAGSGPVLFLKDMAYFLAGRMDAALLGDFQHTFLIRDPRRAVPSLHAMSLDSERTGWSYFDPEEAGFRQLHELFVFATETLGQPPVVVDAADLLAAPEPMLRAYCEAVGLAFQPAMLRWPAQPVAAWTRWQGWHDGAQSSTGFTKARQSPLPDQLPREVETVIQTNLPFYQTLYTNRIRLSDRVIAIPDDRSVS</sequence>
<dbReference type="Pfam" id="PF19798">
    <property type="entry name" value="Sulfotransfer_5"/>
    <property type="match status" value="1"/>
</dbReference>
<dbReference type="eggNOG" id="ENOG502Z954">
    <property type="taxonomic scope" value="Bacteria"/>
</dbReference>
<organism evidence="1 2">
    <name type="scientific">Haliangium ochraceum (strain DSM 14365 / JCM 11303 / SMP-2)</name>
    <dbReference type="NCBI Taxonomy" id="502025"/>
    <lineage>
        <taxon>Bacteria</taxon>
        <taxon>Pseudomonadati</taxon>
        <taxon>Myxococcota</taxon>
        <taxon>Polyangia</taxon>
        <taxon>Haliangiales</taxon>
        <taxon>Kofleriaceae</taxon>
        <taxon>Haliangium</taxon>
    </lineage>
</organism>
<protein>
    <recommendedName>
        <fullName evidence="3">Sulfotransferase family protein</fullName>
    </recommendedName>
</protein>
<proteinExistence type="predicted"/>
<dbReference type="EMBL" id="CP001804">
    <property type="protein sequence ID" value="ACY18218.1"/>
    <property type="molecule type" value="Genomic_DNA"/>
</dbReference>
<dbReference type="AlphaFoldDB" id="D0LH73"/>
<dbReference type="OrthoDB" id="272985at2"/>
<dbReference type="SUPFAM" id="SSF52540">
    <property type="entry name" value="P-loop containing nucleoside triphosphate hydrolases"/>
    <property type="match status" value="1"/>
</dbReference>
<reference evidence="1 2" key="1">
    <citation type="journal article" date="2010" name="Stand. Genomic Sci.">
        <title>Complete genome sequence of Haliangium ochraceum type strain (SMP-2).</title>
        <authorList>
            <consortium name="US DOE Joint Genome Institute (JGI-PGF)"/>
            <person name="Ivanova N."/>
            <person name="Daum C."/>
            <person name="Lang E."/>
            <person name="Abt B."/>
            <person name="Kopitz M."/>
            <person name="Saunders E."/>
            <person name="Lapidus A."/>
            <person name="Lucas S."/>
            <person name="Glavina Del Rio T."/>
            <person name="Nolan M."/>
            <person name="Tice H."/>
            <person name="Copeland A."/>
            <person name="Cheng J.F."/>
            <person name="Chen F."/>
            <person name="Bruce D."/>
            <person name="Goodwin L."/>
            <person name="Pitluck S."/>
            <person name="Mavromatis K."/>
            <person name="Pati A."/>
            <person name="Mikhailova N."/>
            <person name="Chen A."/>
            <person name="Palaniappan K."/>
            <person name="Land M."/>
            <person name="Hauser L."/>
            <person name="Chang Y.J."/>
            <person name="Jeffries C.D."/>
            <person name="Detter J.C."/>
            <person name="Brettin T."/>
            <person name="Rohde M."/>
            <person name="Goker M."/>
            <person name="Bristow J."/>
            <person name="Markowitz V."/>
            <person name="Eisen J.A."/>
            <person name="Hugenholtz P."/>
            <person name="Kyrpides N.C."/>
            <person name="Klenk H.P."/>
        </authorList>
    </citation>
    <scope>NUCLEOTIDE SEQUENCE [LARGE SCALE GENOMIC DNA]</scope>
    <source>
        <strain evidence="2">DSM 14365 / CIP 107738 / JCM 11303 / AJ 13395 / SMP-2</strain>
    </source>
</reference>
<name>D0LH73_HALO1</name>
<keyword evidence="2" id="KW-1185">Reference proteome</keyword>
<gene>
    <name evidence="1" type="ordered locus">Hoch_5741</name>
</gene>
<dbReference type="PANTHER" id="PTHR48419">
    <property type="entry name" value="SULFOTRANSFERASE DOMAIN-CONTAINING PROTEIN"/>
    <property type="match status" value="1"/>
</dbReference>
<dbReference type="KEGG" id="hoh:Hoch_5741"/>
<dbReference type="InterPro" id="IPR053226">
    <property type="entry name" value="Pyrrolopyrazine_biosynth_F"/>
</dbReference>
<dbReference type="Gene3D" id="3.40.50.300">
    <property type="entry name" value="P-loop containing nucleotide triphosphate hydrolases"/>
    <property type="match status" value="1"/>
</dbReference>
<dbReference type="HOGENOM" id="CLU_033907_1_1_7"/>